<organism evidence="1 2">
    <name type="scientific">Deinococcus maricopensis (strain DSM 21211 / LMG 22137 / NRRL B-23946 / LB-34)</name>
    <dbReference type="NCBI Taxonomy" id="709986"/>
    <lineage>
        <taxon>Bacteria</taxon>
        <taxon>Thermotogati</taxon>
        <taxon>Deinococcota</taxon>
        <taxon>Deinococci</taxon>
        <taxon>Deinococcales</taxon>
        <taxon>Deinococcaceae</taxon>
        <taxon>Deinococcus</taxon>
    </lineage>
</organism>
<evidence type="ECO:0000313" key="2">
    <source>
        <dbReference type="Proteomes" id="UP000008635"/>
    </source>
</evidence>
<dbReference type="Proteomes" id="UP000008635">
    <property type="component" value="Chromosome"/>
</dbReference>
<dbReference type="AlphaFoldDB" id="E8U5F3"/>
<gene>
    <name evidence="1" type="ordered locus">Deima_0635</name>
</gene>
<dbReference type="RefSeq" id="WP_013555797.1">
    <property type="nucleotide sequence ID" value="NC_014958.1"/>
</dbReference>
<sequence precursor="true">MNPLRSLGGRVSAGVLPTFWATHAGQSVTDFPVVSGAYVGFSAANQLRTDVPVA</sequence>
<proteinExistence type="predicted"/>
<keyword evidence="2" id="KW-1185">Reference proteome</keyword>
<dbReference type="HOGENOM" id="CLU_3042630_0_0_0"/>
<dbReference type="KEGG" id="dmr:Deima_0635"/>
<dbReference type="STRING" id="709986.Deima_0635"/>
<evidence type="ECO:0000313" key="1">
    <source>
        <dbReference type="EMBL" id="ADV66292.1"/>
    </source>
</evidence>
<protein>
    <submittedName>
        <fullName evidence="1">Uncharacterized protein</fullName>
    </submittedName>
</protein>
<reference evidence="1 2" key="1">
    <citation type="journal article" date="2011" name="Stand. Genomic Sci.">
        <title>Complete genome sequence of Deinococcus maricopensis type strain (LB-34).</title>
        <authorList>
            <person name="Pukall R."/>
            <person name="Zeytun A."/>
            <person name="Lucas S."/>
            <person name="Lapidus A."/>
            <person name="Hammon N."/>
            <person name="Deshpande S."/>
            <person name="Nolan M."/>
            <person name="Cheng J.F."/>
            <person name="Pitluck S."/>
            <person name="Liolios K."/>
            <person name="Pagani I."/>
            <person name="Mikhailova N."/>
            <person name="Ivanova N."/>
            <person name="Mavromatis K."/>
            <person name="Pati A."/>
            <person name="Tapia R."/>
            <person name="Han C."/>
            <person name="Goodwin L."/>
            <person name="Chen A."/>
            <person name="Palaniappan K."/>
            <person name="Land M."/>
            <person name="Hauser L."/>
            <person name="Chang Y.J."/>
            <person name="Jeffries C.D."/>
            <person name="Brambilla E.M."/>
            <person name="Rohde M."/>
            <person name="Goker M."/>
            <person name="Detter J.C."/>
            <person name="Woyke T."/>
            <person name="Bristow J."/>
            <person name="Eisen J.A."/>
            <person name="Markowitz V."/>
            <person name="Hugenholtz P."/>
            <person name="Kyrpides N.C."/>
            <person name="Klenk H.P."/>
        </authorList>
    </citation>
    <scope>NUCLEOTIDE SEQUENCE [LARGE SCALE GENOMIC DNA]</scope>
    <source>
        <strain evidence="2">DSM 21211 / LMG 22137 / NRRL B-23946 / LB-34</strain>
    </source>
</reference>
<dbReference type="EMBL" id="CP002454">
    <property type="protein sequence ID" value="ADV66292.1"/>
    <property type="molecule type" value="Genomic_DNA"/>
</dbReference>
<reference evidence="2" key="2">
    <citation type="submission" date="2011-01" db="EMBL/GenBank/DDBJ databases">
        <title>The complete genome of Deinococcus maricopensis DSM 21211.</title>
        <authorList>
            <consortium name="US DOE Joint Genome Institute (JGI-PGF)"/>
            <person name="Lucas S."/>
            <person name="Copeland A."/>
            <person name="Lapidus A."/>
            <person name="Goodwin L."/>
            <person name="Pitluck S."/>
            <person name="Kyrpides N."/>
            <person name="Mavromatis K."/>
            <person name="Pagani I."/>
            <person name="Ivanova N."/>
            <person name="Ovchinnikova G."/>
            <person name="Zeytun A."/>
            <person name="Detter J.C."/>
            <person name="Han C."/>
            <person name="Land M."/>
            <person name="Hauser L."/>
            <person name="Markowitz V."/>
            <person name="Cheng J.-F."/>
            <person name="Hugenholtz P."/>
            <person name="Woyke T."/>
            <person name="Wu D."/>
            <person name="Pukall R."/>
            <person name="Gehrich-Schroeter G."/>
            <person name="Brambilla E."/>
            <person name="Klenk H.-P."/>
            <person name="Eisen J.A."/>
        </authorList>
    </citation>
    <scope>NUCLEOTIDE SEQUENCE [LARGE SCALE GENOMIC DNA]</scope>
    <source>
        <strain evidence="2">DSM 21211 / LMG 22137 / NRRL B-23946 / LB-34</strain>
    </source>
</reference>
<name>E8U5F3_DEIML</name>
<accession>E8U5F3</accession>